<dbReference type="InterPro" id="IPR050498">
    <property type="entry name" value="Ycf3"/>
</dbReference>
<dbReference type="SMART" id="SM00028">
    <property type="entry name" value="TPR"/>
    <property type="match status" value="5"/>
</dbReference>
<protein>
    <submittedName>
        <fullName evidence="5">Uncharacterized protein</fullName>
    </submittedName>
</protein>
<feature type="repeat" description="TPR" evidence="3">
    <location>
        <begin position="1878"/>
        <end position="1911"/>
    </location>
</feature>
<dbReference type="PANTHER" id="PTHR44858">
    <property type="entry name" value="TETRATRICOPEPTIDE REPEAT PROTEIN 6"/>
    <property type="match status" value="1"/>
</dbReference>
<organism evidence="5 6">
    <name type="scientific">Candidatus Jacksonbacteria bacterium RIFCSPLOWO2_02_FULL_44_20</name>
    <dbReference type="NCBI Taxonomy" id="1798460"/>
    <lineage>
        <taxon>Bacteria</taxon>
        <taxon>Candidatus Jacksoniibacteriota</taxon>
    </lineage>
</organism>
<dbReference type="Gene3D" id="1.25.40.10">
    <property type="entry name" value="Tetratricopeptide repeat domain"/>
    <property type="match status" value="2"/>
</dbReference>
<proteinExistence type="predicted"/>
<reference evidence="5 6" key="1">
    <citation type="journal article" date="2016" name="Nat. Commun.">
        <title>Thousands of microbial genomes shed light on interconnected biogeochemical processes in an aquifer system.</title>
        <authorList>
            <person name="Anantharaman K."/>
            <person name="Brown C.T."/>
            <person name="Hug L.A."/>
            <person name="Sharon I."/>
            <person name="Castelle C.J."/>
            <person name="Probst A.J."/>
            <person name="Thomas B.C."/>
            <person name="Singh A."/>
            <person name="Wilkins M.J."/>
            <person name="Karaoz U."/>
            <person name="Brodie E.L."/>
            <person name="Williams K.H."/>
            <person name="Hubbard S.S."/>
            <person name="Banfield J.F."/>
        </authorList>
    </citation>
    <scope>NUCLEOTIDE SEQUENCE [LARGE SCALE GENOMIC DNA]</scope>
</reference>
<feature type="region of interest" description="Disordered" evidence="4">
    <location>
        <begin position="1"/>
        <end position="26"/>
    </location>
</feature>
<evidence type="ECO:0000256" key="3">
    <source>
        <dbReference type="PROSITE-ProRule" id="PRU00339"/>
    </source>
</evidence>
<evidence type="ECO:0000313" key="6">
    <source>
        <dbReference type="Proteomes" id="UP000178315"/>
    </source>
</evidence>
<dbReference type="PROSITE" id="PS50005">
    <property type="entry name" value="TPR"/>
    <property type="match status" value="3"/>
</dbReference>
<sequence>MFKRLRGLFSQPNEKLQQEDQLPYEDEQVPALLEDTNRLLGKIDNVLEENEDDFRPSEISVSDEQTQNESAEKRGFFGVIGKKSREAGKWVSETAREGAEGAKKIASALRQNPELRKEIASKLEVGAERWLSLKGGGDILKAFAGKGDIASLARGMFEKSGEIKSAQEKVEMYGTVIEAHRKEFEDSVKMNRFNRVLELLGKNEEEIAEITKDGYNNDLYLQYKHALEAAGTYIVWARQGEENSDKLKETKARIESKHRADPEKAGAPVKVLIIEDGRNDVFRKGLEQWKKEDIQKITEEKRGKHTRVNRDQQEIVRRVLATIAAHSENRVKDTREVMKANVEGVVNAWDEWRDLGNFGATAMGRIELRAVFAMLTRIGKGAHEAIKTRERDAITLDYEREKSRLLAHEERYGARVAEIQQLRERLSSGATLENQEFLNELMEFNRTYRREAQDSLDDAEKPSYEKDEFIEFFKTNDLEKYLKTSESQYANSLDKLRIAHKGILESGDGEDPELGRLWYLKKTICDKARSTARVFKVWENRSTLRQKQGAVRNIISAGQGFGDVFRFMRFGHDAEDLTENIIHGEVFGKEGGFLRYIKEGGEELASRFYEGDLTRTLIDRHLHRDDLSEERREILTSLQEKLSHGGKMTDVEQDFLQKIEEQARDLHRKELSGGNLSEFERMMIGQAKHEAAEEYGAKSVLEKIGRNLGEYNVKRSLSTLTELPDRLKRIVNITERGTGSVIAHLDRTGANIARNAYGRDLTALMFQKSQIQFAGESVSGTRAIPNDSRERLFGYFTGEVKRDELTSEDEKYLQEIEREAAGLFDKQKSGAELTDEEAALVGAAEHKALIDYMDDGVFEKIAGSAGRIREALQGIPDPVLRAEAETQLALIETDPKKFAEGLRVCGAGMLGFGVYGKANPEIRKRMQKRLRDEEGFSKIGVALGIGGAAILGTLAFLAYKEWGDDIGLKELIENNEIKTENETLLRTKTTDGSKIVTINWHASDKQKELPSGEIAEKEAFIPKSNKVEVHEKTTDKTPICSVNYTPTDQQNYFLFSRTESTESTENLLKTGVIMMDSAFDQQTDWPFTGIKTVIKTGEGEVRIPFDQLHCNFSQKSTENEPILLIRTNDMKSIEVYFSSDRSTVSLIDSTEIPPVVVINNIPITDLSKYFDAQGNFIKEPAVEAPASEEKPEPPKYPTTPPADMTPQGESFKSLADALIAYSHVDGAINAEIAAQITQYFGAEWNDEYRLDFKDKIVTAAQEKADAINEDKKIDASDAQARAELEKITKMIPRLQTVLKREGLTLEKVKDDLAKAQTIDDLEKFIDGHEKKVWGIMVKRSQELGATEKTKAIEKEKTETVEKKPVEEEETIKKLMADEMKDKMTENWPEEKLPVTPKTEEAPDIKKILSTLDKPLSKIEQLLSAPEQEKSSYQVTQKWDEFKHGEEKTEETEEPSQDTLWETKQERVPNPFLLPKKETAEFFKPADAPSDAEHGPTAFDVQDFIETEKSTSTSALIDKLSEVTDAQAEEIFQNDAMKARCREIPNAQFIAIQDKNASQTEKSISEIKIKDFFVTDAVALYKDDEGVERKLPISLGEALRIDGDEIRSVITVFAFSDYSLKTEAGIKTFRESRLFSVWFMEALRDVEGLTQNSGNEKVFDGKKMADLSVLEYMHLQAKNFKDMSTKESGLSGGANRSIWIPNRIAENGQLVLIKHVEESGKDVIQFNITGGKTPATWGDFDRVGIKIPKDIASKTGFSGSDTAEIPLNHVLFKDGAVEISEAQQTGGDAQKQIETSDKDRETQEQILQLSAQQMRKNALDFQNQGDFKKALSLYRDSLAINVNNADTYNNMGICYAAINEYEDARKSYEHGIALNPNHKEAYNNLGWLLLRSERFDEAIAKFQKGLEIMPNEQQIWTNLAWAYYVKGDYNTAIAENLKILETYPNMLYARYNLGLSYLCIGKSGEAKQEYSKALEGGKDTLAYKSAIDDLNDLIKQNVHKSEAEAMLKILQYKPSR</sequence>
<evidence type="ECO:0000256" key="4">
    <source>
        <dbReference type="SAM" id="MobiDB-lite"/>
    </source>
</evidence>
<evidence type="ECO:0000313" key="5">
    <source>
        <dbReference type="EMBL" id="OGY72594.1"/>
    </source>
</evidence>
<feature type="region of interest" description="Disordered" evidence="4">
    <location>
        <begin position="1182"/>
        <end position="1208"/>
    </location>
</feature>
<dbReference type="PANTHER" id="PTHR44858:SF1">
    <property type="entry name" value="UDP-N-ACETYLGLUCOSAMINE--PEPTIDE N-ACETYLGLUCOSAMINYLTRANSFERASE SPINDLY-RELATED"/>
    <property type="match status" value="1"/>
</dbReference>
<feature type="repeat" description="TPR" evidence="3">
    <location>
        <begin position="1912"/>
        <end position="1945"/>
    </location>
</feature>
<dbReference type="SUPFAM" id="SSF48452">
    <property type="entry name" value="TPR-like"/>
    <property type="match status" value="1"/>
</dbReference>
<name>A0A1G2A6X4_9BACT</name>
<dbReference type="Proteomes" id="UP000178315">
    <property type="component" value="Unassembled WGS sequence"/>
</dbReference>
<evidence type="ECO:0000256" key="2">
    <source>
        <dbReference type="ARBA" id="ARBA00022803"/>
    </source>
</evidence>
<gene>
    <name evidence="5" type="ORF">A3H61_01135</name>
</gene>
<dbReference type="InterPro" id="IPR011990">
    <property type="entry name" value="TPR-like_helical_dom_sf"/>
</dbReference>
<comment type="caution">
    <text evidence="5">The sequence shown here is derived from an EMBL/GenBank/DDBJ whole genome shotgun (WGS) entry which is preliminary data.</text>
</comment>
<keyword evidence="1" id="KW-0677">Repeat</keyword>
<keyword evidence="2 3" id="KW-0802">TPR repeat</keyword>
<dbReference type="EMBL" id="MHJU01000028">
    <property type="protein sequence ID" value="OGY72594.1"/>
    <property type="molecule type" value="Genomic_DNA"/>
</dbReference>
<dbReference type="InterPro" id="IPR019734">
    <property type="entry name" value="TPR_rpt"/>
</dbReference>
<feature type="repeat" description="TPR" evidence="3">
    <location>
        <begin position="1844"/>
        <end position="1877"/>
    </location>
</feature>
<accession>A0A1G2A6X4</accession>
<evidence type="ECO:0000256" key="1">
    <source>
        <dbReference type="ARBA" id="ARBA00022737"/>
    </source>
</evidence>
<dbReference type="PROSITE" id="PS50293">
    <property type="entry name" value="TPR_REGION"/>
    <property type="match status" value="2"/>
</dbReference>
<dbReference type="Pfam" id="PF13432">
    <property type="entry name" value="TPR_16"/>
    <property type="match status" value="1"/>
</dbReference>
<feature type="region of interest" description="Disordered" evidence="4">
    <location>
        <begin position="1442"/>
        <end position="1464"/>
    </location>
</feature>